<evidence type="ECO:0000313" key="3">
    <source>
        <dbReference type="Proteomes" id="UP000266723"/>
    </source>
</evidence>
<accession>A0ABQ7EWM8</accession>
<protein>
    <submittedName>
        <fullName evidence="2">Uncharacterized protein</fullName>
    </submittedName>
</protein>
<comment type="caution">
    <text evidence="2">The sequence shown here is derived from an EMBL/GenBank/DDBJ whole genome shotgun (WGS) entry which is preliminary data.</text>
</comment>
<sequence length="234" mass="28278">MKTLIRRVFRENTFMLTVKKAHITRGLAIRIQWIHSNLVAIKLAFHFKHGKLAIKAIEILIHAKTQYGGGTPTLFNFESRNTLLSRERTAVESRENRRESRENRRESRGEPSRDREENHRESRGEPSRDREDNRRESREHRRDIERILERTVERAPSREHRRESTVEISRFRDRRENREIKREEERSIEKRDRERRDPTRKVFLVPKSILPYPFFSAIRDTARVSLGRHRKTLN</sequence>
<name>A0ABQ7EWM8_BRACR</name>
<dbReference type="Proteomes" id="UP000266723">
    <property type="component" value="Unassembled WGS sequence"/>
</dbReference>
<feature type="region of interest" description="Disordered" evidence="1">
    <location>
        <begin position="86"/>
        <end position="140"/>
    </location>
</feature>
<evidence type="ECO:0000256" key="1">
    <source>
        <dbReference type="SAM" id="MobiDB-lite"/>
    </source>
</evidence>
<organism evidence="2 3">
    <name type="scientific">Brassica cretica</name>
    <name type="common">Mustard</name>
    <dbReference type="NCBI Taxonomy" id="69181"/>
    <lineage>
        <taxon>Eukaryota</taxon>
        <taxon>Viridiplantae</taxon>
        <taxon>Streptophyta</taxon>
        <taxon>Embryophyta</taxon>
        <taxon>Tracheophyta</taxon>
        <taxon>Spermatophyta</taxon>
        <taxon>Magnoliopsida</taxon>
        <taxon>eudicotyledons</taxon>
        <taxon>Gunneridae</taxon>
        <taxon>Pentapetalae</taxon>
        <taxon>rosids</taxon>
        <taxon>malvids</taxon>
        <taxon>Brassicales</taxon>
        <taxon>Brassicaceae</taxon>
        <taxon>Brassiceae</taxon>
        <taxon>Brassica</taxon>
    </lineage>
</organism>
<proteinExistence type="predicted"/>
<dbReference type="EMBL" id="QGKV02000297">
    <property type="protein sequence ID" value="KAF3607665.1"/>
    <property type="molecule type" value="Genomic_DNA"/>
</dbReference>
<feature type="region of interest" description="Disordered" evidence="1">
    <location>
        <begin position="179"/>
        <end position="199"/>
    </location>
</feature>
<gene>
    <name evidence="2" type="ORF">DY000_02047209</name>
</gene>
<evidence type="ECO:0000313" key="2">
    <source>
        <dbReference type="EMBL" id="KAF3607665.1"/>
    </source>
</evidence>
<keyword evidence="3" id="KW-1185">Reference proteome</keyword>
<reference evidence="2 3" key="1">
    <citation type="journal article" date="2020" name="BMC Genomics">
        <title>Intraspecific diversification of the crop wild relative Brassica cretica Lam. using demographic model selection.</title>
        <authorList>
            <person name="Kioukis A."/>
            <person name="Michalopoulou V.A."/>
            <person name="Briers L."/>
            <person name="Pirintsos S."/>
            <person name="Studholme D.J."/>
            <person name="Pavlidis P."/>
            <person name="Sarris P.F."/>
        </authorList>
    </citation>
    <scope>NUCLEOTIDE SEQUENCE [LARGE SCALE GENOMIC DNA]</scope>
    <source>
        <strain evidence="3">cv. PFS-1207/04</strain>
    </source>
</reference>